<organism evidence="2 3">
    <name type="scientific">Lacrimispora xylanisolvens</name>
    <dbReference type="NCBI Taxonomy" id="384636"/>
    <lineage>
        <taxon>Bacteria</taxon>
        <taxon>Bacillati</taxon>
        <taxon>Bacillota</taxon>
        <taxon>Clostridia</taxon>
        <taxon>Lachnospirales</taxon>
        <taxon>Lachnospiraceae</taxon>
        <taxon>Lacrimispora</taxon>
    </lineage>
</organism>
<dbReference type="Pfam" id="PF00381">
    <property type="entry name" value="PTS-HPr"/>
    <property type="match status" value="1"/>
</dbReference>
<keyword evidence="3" id="KW-1185">Reference proteome</keyword>
<feature type="domain" description="HPr" evidence="1">
    <location>
        <begin position="14"/>
        <end position="71"/>
    </location>
</feature>
<reference evidence="2 3" key="1">
    <citation type="submission" date="2018-02" db="EMBL/GenBank/DDBJ databases">
        <title>Genomic Encyclopedia of Archaeal and Bacterial Type Strains, Phase II (KMG-II): from individual species to whole genera.</title>
        <authorList>
            <person name="Goeker M."/>
        </authorList>
    </citation>
    <scope>NUCLEOTIDE SEQUENCE [LARGE SCALE GENOMIC DNA]</scope>
    <source>
        <strain evidence="2 3">DSM 3808</strain>
    </source>
</reference>
<dbReference type="RefSeq" id="WP_104437864.1">
    <property type="nucleotide sequence ID" value="NZ_PTJA01000008.1"/>
</dbReference>
<dbReference type="EMBL" id="PTJA01000008">
    <property type="protein sequence ID" value="PPK79974.1"/>
    <property type="molecule type" value="Genomic_DNA"/>
</dbReference>
<dbReference type="Gene3D" id="3.30.1340.10">
    <property type="entry name" value="HPr-like"/>
    <property type="match status" value="1"/>
</dbReference>
<name>A0A2S6HR53_9FIRM</name>
<dbReference type="InterPro" id="IPR000032">
    <property type="entry name" value="HPr-like"/>
</dbReference>
<accession>A0A2S6HR53</accession>
<evidence type="ECO:0000313" key="3">
    <source>
        <dbReference type="Proteomes" id="UP000237749"/>
    </source>
</evidence>
<evidence type="ECO:0000313" key="2">
    <source>
        <dbReference type="EMBL" id="PPK79974.1"/>
    </source>
</evidence>
<proteinExistence type="predicted"/>
<dbReference type="Proteomes" id="UP000237749">
    <property type="component" value="Unassembled WGS sequence"/>
</dbReference>
<evidence type="ECO:0000259" key="1">
    <source>
        <dbReference type="Pfam" id="PF00381"/>
    </source>
</evidence>
<sequence>MKKYPIRLANMEEAAAFVKVTNHFECDMDICKGSIVIDAKSILGIMTIWSDCDLELIIYNNNHDDVLESLSPFLVNQKTA</sequence>
<keyword evidence="2" id="KW-0808">Transferase</keyword>
<dbReference type="InterPro" id="IPR035895">
    <property type="entry name" value="HPr-like_sf"/>
</dbReference>
<dbReference type="SUPFAM" id="SSF55594">
    <property type="entry name" value="HPr-like"/>
    <property type="match status" value="1"/>
</dbReference>
<dbReference type="GO" id="GO:0016740">
    <property type="term" value="F:transferase activity"/>
    <property type="evidence" value="ECO:0007669"/>
    <property type="project" value="UniProtKB-KW"/>
</dbReference>
<comment type="caution">
    <text evidence="2">The sequence shown here is derived from an EMBL/GenBank/DDBJ whole genome shotgun (WGS) entry which is preliminary data.</text>
</comment>
<dbReference type="AlphaFoldDB" id="A0A2S6HR53"/>
<gene>
    <name evidence="2" type="ORF">BXY41_108199</name>
</gene>
<protein>
    <submittedName>
        <fullName evidence="2">Phosphotransferase system HPr-like phosphotransfer protein</fullName>
    </submittedName>
</protein>
<dbReference type="OrthoDB" id="2051287at2"/>